<dbReference type="EMBL" id="AP025183">
    <property type="protein sequence ID" value="BDB51756.1"/>
    <property type="molecule type" value="Genomic_DNA"/>
</dbReference>
<protein>
    <recommendedName>
        <fullName evidence="4">YtxH domain-containing protein</fullName>
    </recommendedName>
</protein>
<keyword evidence="1" id="KW-0472">Membrane</keyword>
<organism evidence="2 3">
    <name type="scientific">Flavobacterium ammonificans</name>
    <dbReference type="NCBI Taxonomy" id="1751056"/>
    <lineage>
        <taxon>Bacteria</taxon>
        <taxon>Pseudomonadati</taxon>
        <taxon>Bacteroidota</taxon>
        <taxon>Flavobacteriia</taxon>
        <taxon>Flavobacteriales</taxon>
        <taxon>Flavobacteriaceae</taxon>
        <taxon>Flavobacterium</taxon>
    </lineage>
</organism>
<accession>A0ABM7V1U9</accession>
<reference evidence="2 3" key="2">
    <citation type="journal article" date="2022" name="Microorganisms">
        <title>Complete Genome Sequences of Two Flavobacterium ammonificans Strains and a Flavobacterium ammoniigenes Strain of Ammonifying Bacterioplankton Isolated from Surface River Water.</title>
        <authorList>
            <person name="Suda W."/>
            <person name="Ogata Y."/>
            <person name="Shindo C."/>
            <person name="Watanabe K."/>
        </authorList>
    </citation>
    <scope>NUCLEOTIDE SEQUENCE [LARGE SCALE GENOMIC DNA]</scope>
    <source>
        <strain evidence="2 3">GENT11</strain>
    </source>
</reference>
<dbReference type="InterPro" id="IPR024623">
    <property type="entry name" value="YtxH"/>
</dbReference>
<evidence type="ECO:0008006" key="4">
    <source>
        <dbReference type="Google" id="ProtNLM"/>
    </source>
</evidence>
<keyword evidence="1" id="KW-1133">Transmembrane helix</keyword>
<proteinExistence type="predicted"/>
<evidence type="ECO:0000313" key="3">
    <source>
        <dbReference type="Proteomes" id="UP001319865"/>
    </source>
</evidence>
<dbReference type="Proteomes" id="UP001319865">
    <property type="component" value="Chromosome"/>
</dbReference>
<dbReference type="RefSeq" id="WP_229330177.1">
    <property type="nucleotide sequence ID" value="NZ_AP025183.1"/>
</dbReference>
<name>A0ABM7V1U9_9FLAO</name>
<reference evidence="2 3" key="1">
    <citation type="journal article" date="2022" name="Int. J. Syst. Evol. Microbiol.">
        <title>Flavobacterium ammonificans sp. nov. and Flavobacterium ammoniigenes sp. nov., ammonifying bacteria isolated from surface river water.</title>
        <authorList>
            <person name="Watanabe K."/>
            <person name="Kitamura T."/>
            <person name="Ogata Y."/>
            <person name="Shindo C."/>
            <person name="Suda W."/>
        </authorList>
    </citation>
    <scope>NUCLEOTIDE SEQUENCE [LARGE SCALE GENOMIC DNA]</scope>
    <source>
        <strain evidence="2 3">GENT11</strain>
    </source>
</reference>
<evidence type="ECO:0000256" key="1">
    <source>
        <dbReference type="SAM" id="Phobius"/>
    </source>
</evidence>
<keyword evidence="1" id="KW-0812">Transmembrane</keyword>
<feature type="transmembrane region" description="Helical" evidence="1">
    <location>
        <begin position="6"/>
        <end position="27"/>
    </location>
</feature>
<evidence type="ECO:0000313" key="2">
    <source>
        <dbReference type="EMBL" id="BDB51756.1"/>
    </source>
</evidence>
<dbReference type="Pfam" id="PF12732">
    <property type="entry name" value="YtxH"/>
    <property type="match status" value="1"/>
</dbReference>
<keyword evidence="3" id="KW-1185">Reference proteome</keyword>
<sequence length="76" mass="7987">MESNKVVVGVIAGVAIGALVGVLFAPAKGSKTRKKVMNKATAYKDELQSKIEDLVHGVSEQYDSLLTDAHSANSSL</sequence>
<gene>
    <name evidence="2" type="ORF">GENT11_00680</name>
</gene>